<sequence>MEFLEVAKTVFAGLVFFTWIMPLFMDWLEKPSSDVVETDQGFFEPDIPRKHPEKTYEEMRKRGGQRRRLLETNKDLSGKPLERDVLTQIRKNYIMKPDIKSERVPRPEAFGRSGFVDGAPAEILQICPIETVWTKFTAHHPQHGFLCSGSVGPMVVILDKVNKQRGISTPHVPEHFAKAYFDQYGRVRDSLKYIILRARIDRQPLRCIKQNTGPDCKGWLDKGLLQTWKPASSEFDAIMGSQIGEMIVYFMLRTDILGLSRITQVVAWPENEKTAYLRFDIAKRSKVNRKHKNWKDAAIHRMLGFLKTVSVYAGYYQWGRWIITNTAIARSRARWARLLRQSLEVDTFMEGDIKYEYVEDSDSDASGGSYFHYSSSYYTDEEAVA</sequence>
<accession>A0A1V6TMV6</accession>
<dbReference type="EMBL" id="MLKD01000004">
    <property type="protein sequence ID" value="OQE27712.1"/>
    <property type="molecule type" value="Genomic_DNA"/>
</dbReference>
<dbReference type="OrthoDB" id="10393177at2759"/>
<keyword evidence="2" id="KW-1185">Reference proteome</keyword>
<name>A0A1V6TMV6_9EURO</name>
<evidence type="ECO:0000313" key="2">
    <source>
        <dbReference type="Proteomes" id="UP000191285"/>
    </source>
</evidence>
<proteinExistence type="predicted"/>
<dbReference type="Proteomes" id="UP000191285">
    <property type="component" value="Unassembled WGS sequence"/>
</dbReference>
<gene>
    <name evidence="1" type="ORF">PENSTE_c004G01492</name>
</gene>
<comment type="caution">
    <text evidence="1">The sequence shown here is derived from an EMBL/GenBank/DDBJ whole genome shotgun (WGS) entry which is preliminary data.</text>
</comment>
<evidence type="ECO:0000313" key="1">
    <source>
        <dbReference type="EMBL" id="OQE27712.1"/>
    </source>
</evidence>
<reference evidence="2" key="1">
    <citation type="journal article" date="2017" name="Nat. Microbiol.">
        <title>Global analysis of biosynthetic gene clusters reveals vast potential of secondary metabolite production in Penicillium species.</title>
        <authorList>
            <person name="Nielsen J.C."/>
            <person name="Grijseels S."/>
            <person name="Prigent S."/>
            <person name="Ji B."/>
            <person name="Dainat J."/>
            <person name="Nielsen K.F."/>
            <person name="Frisvad J.C."/>
            <person name="Workman M."/>
            <person name="Nielsen J."/>
        </authorList>
    </citation>
    <scope>NUCLEOTIDE SEQUENCE [LARGE SCALE GENOMIC DNA]</scope>
    <source>
        <strain evidence="2">IBT 24891</strain>
    </source>
</reference>
<organism evidence="1 2">
    <name type="scientific">Penicillium steckii</name>
    <dbReference type="NCBI Taxonomy" id="303698"/>
    <lineage>
        <taxon>Eukaryota</taxon>
        <taxon>Fungi</taxon>
        <taxon>Dikarya</taxon>
        <taxon>Ascomycota</taxon>
        <taxon>Pezizomycotina</taxon>
        <taxon>Eurotiomycetes</taxon>
        <taxon>Eurotiomycetidae</taxon>
        <taxon>Eurotiales</taxon>
        <taxon>Aspergillaceae</taxon>
        <taxon>Penicillium</taxon>
    </lineage>
</organism>
<protein>
    <submittedName>
        <fullName evidence="1">Uncharacterized protein</fullName>
    </submittedName>
</protein>
<dbReference type="AlphaFoldDB" id="A0A1V6TMV6"/>